<organism evidence="11 12">
    <name type="scientific">Basidiobolus ranarum</name>
    <dbReference type="NCBI Taxonomy" id="34480"/>
    <lineage>
        <taxon>Eukaryota</taxon>
        <taxon>Fungi</taxon>
        <taxon>Fungi incertae sedis</taxon>
        <taxon>Zoopagomycota</taxon>
        <taxon>Entomophthoromycotina</taxon>
        <taxon>Basidiobolomycetes</taxon>
        <taxon>Basidiobolales</taxon>
        <taxon>Basidiobolaceae</taxon>
        <taxon>Basidiobolus</taxon>
    </lineage>
</organism>
<comment type="caution">
    <text evidence="11">The sequence shown here is derived from an EMBL/GenBank/DDBJ whole genome shotgun (WGS) entry which is preliminary data.</text>
</comment>
<keyword evidence="6" id="KW-0067">ATP-binding</keyword>
<dbReference type="InterPro" id="IPR000719">
    <property type="entry name" value="Prot_kinase_dom"/>
</dbReference>
<accession>A0ABR2WV40</accession>
<dbReference type="EC" id="2.7.11.1" evidence="1"/>
<gene>
    <name evidence="11" type="ORF">K7432_006327</name>
</gene>
<dbReference type="Gene3D" id="1.10.510.10">
    <property type="entry name" value="Transferase(Phosphotransferase) domain 1"/>
    <property type="match status" value="1"/>
</dbReference>
<evidence type="ECO:0000256" key="2">
    <source>
        <dbReference type="ARBA" id="ARBA00022527"/>
    </source>
</evidence>
<keyword evidence="9" id="KW-0732">Signal</keyword>
<feature type="domain" description="Protein kinase" evidence="10">
    <location>
        <begin position="174"/>
        <end position="465"/>
    </location>
</feature>
<dbReference type="Gene3D" id="3.30.200.20">
    <property type="entry name" value="Phosphorylase Kinase, domain 1"/>
    <property type="match status" value="1"/>
</dbReference>
<evidence type="ECO:0000256" key="1">
    <source>
        <dbReference type="ARBA" id="ARBA00012513"/>
    </source>
</evidence>
<evidence type="ECO:0000259" key="10">
    <source>
        <dbReference type="PROSITE" id="PS50011"/>
    </source>
</evidence>
<evidence type="ECO:0000313" key="12">
    <source>
        <dbReference type="Proteomes" id="UP001479436"/>
    </source>
</evidence>
<keyword evidence="4" id="KW-0547">Nucleotide-binding</keyword>
<protein>
    <recommendedName>
        <fullName evidence="1">non-specific serine/threonine protein kinase</fullName>
        <ecNumber evidence="1">2.7.11.1</ecNumber>
    </recommendedName>
</protein>
<dbReference type="Proteomes" id="UP001479436">
    <property type="component" value="Unassembled WGS sequence"/>
</dbReference>
<sequence>MLCWISLFSKAIVLLGFVGTGDLLEAEIPGLNKPLQDPLFSQVNLGWNPNHDDIHSPLNHLLKETKPVQHFSLKSNFLNAQIDSQLHNYHQQTQNHRSQSLLEELDDSEDLVGLWDGLESQEKELMKKILGKGTDDEFDSSWKQELAAHLDDELDDLDQSDDDFSVDNVMNEIYESVGRYLPGCISEEFETVDENICTQRYCRRAIERMRHRDSGKEFIKKRFNVTDKEEMHCYHMEMEIMYMLLAASETSPYIASMWCHGQDDDGIPFVFYEYLGGEDISRIGSFRGLSNGQLRKLVAQFVQAVDDFHTITGAVHGDIKPNNLMFTDRVHRDHIKLIDYGGVQPIHGELWSDVIVFNEVTTAPEVYTDDYQHPRTSADWFSVGATVYWIYIQAFAANNPQSIMAQGDEFAPFTIDTNADKAVYEIPRKYPPYFEPQLIDFLEHLLIFDVQRRMNITSIKEHPYFENIDWNELANSPHATYLPSTNVGDDRYKLPACYPWEEKLYSDPVLNSCLQTYEYTPDYVNKTSDLEMKDVFSSIDRKLEEILDQKLEVGSDFLVKSGVVSRVFDTLQKFLK</sequence>
<evidence type="ECO:0000256" key="3">
    <source>
        <dbReference type="ARBA" id="ARBA00022679"/>
    </source>
</evidence>
<dbReference type="PANTHER" id="PTHR24356">
    <property type="entry name" value="SERINE/THREONINE-PROTEIN KINASE"/>
    <property type="match status" value="1"/>
</dbReference>
<evidence type="ECO:0000256" key="4">
    <source>
        <dbReference type="ARBA" id="ARBA00022741"/>
    </source>
</evidence>
<reference evidence="11 12" key="1">
    <citation type="submission" date="2023-04" db="EMBL/GenBank/DDBJ databases">
        <title>Genome of Basidiobolus ranarum AG-B5.</title>
        <authorList>
            <person name="Stajich J.E."/>
            <person name="Carter-House D."/>
            <person name="Gryganskyi A."/>
        </authorList>
    </citation>
    <scope>NUCLEOTIDE SEQUENCE [LARGE SCALE GENOMIC DNA]</scope>
    <source>
        <strain evidence="11 12">AG-B5</strain>
    </source>
</reference>
<keyword evidence="3" id="KW-0808">Transferase</keyword>
<evidence type="ECO:0000256" key="6">
    <source>
        <dbReference type="ARBA" id="ARBA00022840"/>
    </source>
</evidence>
<proteinExistence type="predicted"/>
<comment type="catalytic activity">
    <reaction evidence="7">
        <text>L-threonyl-[protein] + ATP = O-phospho-L-threonyl-[protein] + ADP + H(+)</text>
        <dbReference type="Rhea" id="RHEA:46608"/>
        <dbReference type="Rhea" id="RHEA-COMP:11060"/>
        <dbReference type="Rhea" id="RHEA-COMP:11605"/>
        <dbReference type="ChEBI" id="CHEBI:15378"/>
        <dbReference type="ChEBI" id="CHEBI:30013"/>
        <dbReference type="ChEBI" id="CHEBI:30616"/>
        <dbReference type="ChEBI" id="CHEBI:61977"/>
        <dbReference type="ChEBI" id="CHEBI:456216"/>
        <dbReference type="EC" id="2.7.11.1"/>
    </reaction>
</comment>
<dbReference type="EMBL" id="JASJQH010000275">
    <property type="protein sequence ID" value="KAK9765389.1"/>
    <property type="molecule type" value="Genomic_DNA"/>
</dbReference>
<evidence type="ECO:0000313" key="11">
    <source>
        <dbReference type="EMBL" id="KAK9765389.1"/>
    </source>
</evidence>
<feature type="signal peptide" evidence="9">
    <location>
        <begin position="1"/>
        <end position="26"/>
    </location>
</feature>
<dbReference type="SMART" id="SM00220">
    <property type="entry name" value="S_TKc"/>
    <property type="match status" value="1"/>
</dbReference>
<evidence type="ECO:0000256" key="8">
    <source>
        <dbReference type="ARBA" id="ARBA00048679"/>
    </source>
</evidence>
<evidence type="ECO:0000256" key="5">
    <source>
        <dbReference type="ARBA" id="ARBA00022777"/>
    </source>
</evidence>
<name>A0ABR2WV40_9FUNG</name>
<keyword evidence="5" id="KW-0418">Kinase</keyword>
<dbReference type="InterPro" id="IPR011009">
    <property type="entry name" value="Kinase-like_dom_sf"/>
</dbReference>
<evidence type="ECO:0000256" key="7">
    <source>
        <dbReference type="ARBA" id="ARBA00047899"/>
    </source>
</evidence>
<evidence type="ECO:0000256" key="9">
    <source>
        <dbReference type="SAM" id="SignalP"/>
    </source>
</evidence>
<dbReference type="Pfam" id="PF00069">
    <property type="entry name" value="Pkinase"/>
    <property type="match status" value="1"/>
</dbReference>
<dbReference type="PROSITE" id="PS50011">
    <property type="entry name" value="PROTEIN_KINASE_DOM"/>
    <property type="match status" value="1"/>
</dbReference>
<dbReference type="InterPro" id="IPR050236">
    <property type="entry name" value="Ser_Thr_kinase_AGC"/>
</dbReference>
<keyword evidence="2" id="KW-0723">Serine/threonine-protein kinase</keyword>
<keyword evidence="12" id="KW-1185">Reference proteome</keyword>
<feature type="chain" id="PRO_5045713040" description="non-specific serine/threonine protein kinase" evidence="9">
    <location>
        <begin position="27"/>
        <end position="576"/>
    </location>
</feature>
<comment type="catalytic activity">
    <reaction evidence="8">
        <text>L-seryl-[protein] + ATP = O-phospho-L-seryl-[protein] + ADP + H(+)</text>
        <dbReference type="Rhea" id="RHEA:17989"/>
        <dbReference type="Rhea" id="RHEA-COMP:9863"/>
        <dbReference type="Rhea" id="RHEA-COMP:11604"/>
        <dbReference type="ChEBI" id="CHEBI:15378"/>
        <dbReference type="ChEBI" id="CHEBI:29999"/>
        <dbReference type="ChEBI" id="CHEBI:30616"/>
        <dbReference type="ChEBI" id="CHEBI:83421"/>
        <dbReference type="ChEBI" id="CHEBI:456216"/>
        <dbReference type="EC" id="2.7.11.1"/>
    </reaction>
</comment>
<dbReference type="SUPFAM" id="SSF56112">
    <property type="entry name" value="Protein kinase-like (PK-like)"/>
    <property type="match status" value="1"/>
</dbReference>